<evidence type="ECO:0000313" key="1">
    <source>
        <dbReference type="EMBL" id="GDY77180.1"/>
    </source>
</evidence>
<dbReference type="AlphaFoldDB" id="A0A4D4MYB5"/>
<gene>
    <name evidence="1" type="ORF">SAV31267_066650</name>
</gene>
<dbReference type="EMBL" id="BJHY01000001">
    <property type="protein sequence ID" value="GDY77180.1"/>
    <property type="molecule type" value="Genomic_DNA"/>
</dbReference>
<sequence>MGIRARRGPYRSIRAALAGDRTTLIAPNSAMTVPATAYDPVPRATVSVMARETTPYDSRPTRAAVKVRRAWGMRRSAAYEGRADDADIWTCSSTARRKGDAVVPRRPQPDCCLPVAGPGGPYAKRRNMRCNLTAGARS</sequence>
<accession>A0A4D4MYB5</accession>
<organism evidence="1 2">
    <name type="scientific">Streptomyces avermitilis</name>
    <dbReference type="NCBI Taxonomy" id="33903"/>
    <lineage>
        <taxon>Bacteria</taxon>
        <taxon>Bacillati</taxon>
        <taxon>Actinomycetota</taxon>
        <taxon>Actinomycetes</taxon>
        <taxon>Kitasatosporales</taxon>
        <taxon>Streptomycetaceae</taxon>
        <taxon>Streptomyces</taxon>
    </lineage>
</organism>
<protein>
    <submittedName>
        <fullName evidence="1">Uncharacterized protein</fullName>
    </submittedName>
</protein>
<reference evidence="1 2" key="1">
    <citation type="submission" date="2019-04" db="EMBL/GenBank/DDBJ databases">
        <title>Draft genome sequences of Streptomyces avermitilis ATCC 31267.</title>
        <authorList>
            <person name="Komaki H."/>
            <person name="Tamura T."/>
            <person name="Hosoyama A."/>
        </authorList>
    </citation>
    <scope>NUCLEOTIDE SEQUENCE [LARGE SCALE GENOMIC DNA]</scope>
    <source>
        <strain evidence="1 2">ATCC 31267</strain>
    </source>
</reference>
<evidence type="ECO:0000313" key="2">
    <source>
        <dbReference type="Proteomes" id="UP000299211"/>
    </source>
</evidence>
<dbReference type="Proteomes" id="UP000299211">
    <property type="component" value="Unassembled WGS sequence"/>
</dbReference>
<name>A0A4D4MYB5_STRAX</name>
<proteinExistence type="predicted"/>
<comment type="caution">
    <text evidence="1">The sequence shown here is derived from an EMBL/GenBank/DDBJ whole genome shotgun (WGS) entry which is preliminary data.</text>
</comment>